<accession>A0ABX4YJN0</accession>
<dbReference type="Proteomes" id="UP000094669">
    <property type="component" value="Unassembled WGS sequence"/>
</dbReference>
<dbReference type="Gene3D" id="3.30.720.100">
    <property type="match status" value="1"/>
</dbReference>
<dbReference type="EMBL" id="MCRM02000006">
    <property type="protein sequence ID" value="PNV75491.1"/>
    <property type="molecule type" value="Genomic_DNA"/>
</dbReference>
<dbReference type="Gene3D" id="3.30.720.110">
    <property type="match status" value="1"/>
</dbReference>
<evidence type="ECO:0000259" key="1">
    <source>
        <dbReference type="Pfam" id="PF06983"/>
    </source>
</evidence>
<dbReference type="InterPro" id="IPR027259">
    <property type="entry name" value="MTase_demethylubiq_bac"/>
</dbReference>
<organism evidence="2 3">
    <name type="scientific">Leptospira inadai serovar Lyme</name>
    <dbReference type="NCBI Taxonomy" id="293084"/>
    <lineage>
        <taxon>Bacteria</taxon>
        <taxon>Pseudomonadati</taxon>
        <taxon>Spirochaetota</taxon>
        <taxon>Spirochaetia</taxon>
        <taxon>Leptospirales</taxon>
        <taxon>Leptospiraceae</taxon>
        <taxon>Leptospira</taxon>
    </lineage>
</organism>
<dbReference type="Pfam" id="PF06983">
    <property type="entry name" value="3-dmu-9_3-mt"/>
    <property type="match status" value="2"/>
</dbReference>
<sequence length="285" mass="32677">MKKITPFLMFDNNLGEAVELYTSSFRNSRVESRTGSGKTMQSSAFSLNGQEFLTFNGGSHFKFTPAISFFVNCKTLDEVDRLWSKLSKDGFVLMELNSYPFSEKFGWVQDRFGVSWQLNLSKEEEKIYPFLLFSGQQQGRVEEAIDFYTSQFPDSKILNMQRYTTSEGEKEGTVKRSIFSLSGQEFMAVDSPIPHPLTFSEAISLFVRCETQTEIDERWETISVGGEKQKCGWLKDKFGVSWQIIPPTLGEMLQDEDPQKSQRVLHAMLKMDKIDIAELKRAYNG</sequence>
<keyword evidence="3" id="KW-1185">Reference proteome</keyword>
<dbReference type="CDD" id="cd06588">
    <property type="entry name" value="PhnB_like"/>
    <property type="match status" value="2"/>
</dbReference>
<dbReference type="InterPro" id="IPR028973">
    <property type="entry name" value="PhnB-like"/>
</dbReference>
<name>A0ABX4YJN0_9LEPT</name>
<dbReference type="Gene3D" id="3.10.180.10">
    <property type="entry name" value="2,3-Dihydroxybiphenyl 1,2-Dioxygenase, domain 1"/>
    <property type="match status" value="1"/>
</dbReference>
<dbReference type="SUPFAM" id="SSF54593">
    <property type="entry name" value="Glyoxalase/Bleomycin resistance protein/Dihydroxybiphenyl dioxygenase"/>
    <property type="match status" value="2"/>
</dbReference>
<dbReference type="RefSeq" id="WP_010413230.1">
    <property type="nucleotide sequence ID" value="NZ_MCRM02000006.1"/>
</dbReference>
<dbReference type="PANTHER" id="PTHR33990:SF4">
    <property type="entry name" value="PHNB-LIKE DOMAIN-CONTAINING PROTEIN"/>
    <property type="match status" value="1"/>
</dbReference>
<dbReference type="PIRSF" id="PIRSF500687">
    <property type="entry name" value="MTase_demethylubiq_bact"/>
    <property type="match status" value="1"/>
</dbReference>
<comment type="caution">
    <text evidence="2">The sequence shown here is derived from an EMBL/GenBank/DDBJ whole genome shotgun (WGS) entry which is preliminary data.</text>
</comment>
<dbReference type="PIRSF" id="PIRSF021700">
    <property type="entry name" value="3_dmu_93_MTrfase"/>
    <property type="match status" value="1"/>
</dbReference>
<protein>
    <submittedName>
        <fullName evidence="2">VOC family protein</fullName>
    </submittedName>
</protein>
<feature type="domain" description="PhnB-like" evidence="1">
    <location>
        <begin position="125"/>
        <end position="245"/>
    </location>
</feature>
<gene>
    <name evidence="2" type="ORF">BES34_007550</name>
</gene>
<proteinExistence type="predicted"/>
<dbReference type="InterPro" id="IPR029068">
    <property type="entry name" value="Glyas_Bleomycin-R_OHBP_Dase"/>
</dbReference>
<feature type="domain" description="PhnB-like" evidence="1">
    <location>
        <begin position="2"/>
        <end position="118"/>
    </location>
</feature>
<dbReference type="InterPro" id="IPR009725">
    <property type="entry name" value="3_dmu_93_MTrfase"/>
</dbReference>
<evidence type="ECO:0000313" key="3">
    <source>
        <dbReference type="Proteomes" id="UP000094669"/>
    </source>
</evidence>
<reference evidence="2" key="1">
    <citation type="submission" date="2018-01" db="EMBL/GenBank/DDBJ databases">
        <title>Genomic characterization of Leptospira inadai serogroup Lyme isolated from captured rat in Brazil and comparative analysis with human reference strain.</title>
        <authorList>
            <person name="Moreno L.Z."/>
            <person name="Loureiro A.P."/>
            <person name="Miraglia F."/>
            <person name="Kremer F.S."/>
            <person name="Eslabao M.R."/>
            <person name="Dellagostin O.A."/>
            <person name="Lilenbaum W."/>
            <person name="Moreno A.M."/>
        </authorList>
    </citation>
    <scope>NUCLEOTIDE SEQUENCE [LARGE SCALE GENOMIC DNA]</scope>
    <source>
        <strain evidence="2">M34/99</strain>
    </source>
</reference>
<evidence type="ECO:0000313" key="2">
    <source>
        <dbReference type="EMBL" id="PNV75491.1"/>
    </source>
</evidence>
<dbReference type="PANTHER" id="PTHR33990">
    <property type="entry name" value="PROTEIN YJDN-RELATED"/>
    <property type="match status" value="1"/>
</dbReference>